<protein>
    <submittedName>
        <fullName evidence="1">Uncharacterized protein</fullName>
    </submittedName>
</protein>
<name>A0A0F8Y6Q7_9ZZZZ</name>
<sequence>MEIDTSKFGEVLREIANNDINNVLNGTTVLHGQQRIGRRFYNSNLVDQYALPKGAAIPKTMKQIK</sequence>
<dbReference type="AlphaFoldDB" id="A0A0F8Y6Q7"/>
<organism evidence="1">
    <name type="scientific">marine sediment metagenome</name>
    <dbReference type="NCBI Taxonomy" id="412755"/>
    <lineage>
        <taxon>unclassified sequences</taxon>
        <taxon>metagenomes</taxon>
        <taxon>ecological metagenomes</taxon>
    </lineage>
</organism>
<evidence type="ECO:0000313" key="1">
    <source>
        <dbReference type="EMBL" id="KKK76988.1"/>
    </source>
</evidence>
<reference evidence="1" key="1">
    <citation type="journal article" date="2015" name="Nature">
        <title>Complex archaea that bridge the gap between prokaryotes and eukaryotes.</title>
        <authorList>
            <person name="Spang A."/>
            <person name="Saw J.H."/>
            <person name="Jorgensen S.L."/>
            <person name="Zaremba-Niedzwiedzka K."/>
            <person name="Martijn J."/>
            <person name="Lind A.E."/>
            <person name="van Eijk R."/>
            <person name="Schleper C."/>
            <person name="Guy L."/>
            <person name="Ettema T.J."/>
        </authorList>
    </citation>
    <scope>NUCLEOTIDE SEQUENCE</scope>
</reference>
<accession>A0A0F8Y6Q7</accession>
<comment type="caution">
    <text evidence="1">The sequence shown here is derived from an EMBL/GenBank/DDBJ whole genome shotgun (WGS) entry which is preliminary data.</text>
</comment>
<gene>
    <name evidence="1" type="ORF">LCGC14_2858110</name>
</gene>
<dbReference type="EMBL" id="LAZR01055167">
    <property type="protein sequence ID" value="KKK76988.1"/>
    <property type="molecule type" value="Genomic_DNA"/>
</dbReference>
<proteinExistence type="predicted"/>